<protein>
    <recommendedName>
        <fullName evidence="1">HTH cro/C1-type domain-containing protein</fullName>
    </recommendedName>
</protein>
<feature type="domain" description="HTH cro/C1-type" evidence="1">
    <location>
        <begin position="14"/>
        <end position="67"/>
    </location>
</feature>
<dbReference type="AlphaFoldDB" id="A0AA37H6J0"/>
<dbReference type="CDD" id="cd00093">
    <property type="entry name" value="HTH_XRE"/>
    <property type="match status" value="1"/>
</dbReference>
<dbReference type="PROSITE" id="PS50943">
    <property type="entry name" value="HTH_CROC1"/>
    <property type="match status" value="1"/>
</dbReference>
<dbReference type="EMBL" id="BPQJ01000001">
    <property type="protein sequence ID" value="GJD60230.1"/>
    <property type="molecule type" value="Genomic_DNA"/>
</dbReference>
<dbReference type="Proteomes" id="UP001055286">
    <property type="component" value="Unassembled WGS sequence"/>
</dbReference>
<comment type="caution">
    <text evidence="2">The sequence shown here is derived from an EMBL/GenBank/DDBJ whole genome shotgun (WGS) entry which is preliminary data.</text>
</comment>
<evidence type="ECO:0000259" key="1">
    <source>
        <dbReference type="PROSITE" id="PS50943"/>
    </source>
</evidence>
<dbReference type="SUPFAM" id="SSF47413">
    <property type="entry name" value="lambda repressor-like DNA-binding domains"/>
    <property type="match status" value="1"/>
</dbReference>
<dbReference type="SMART" id="SM00530">
    <property type="entry name" value="HTH_XRE"/>
    <property type="match status" value="1"/>
</dbReference>
<accession>A0AA37H6J0</accession>
<evidence type="ECO:0000313" key="2">
    <source>
        <dbReference type="EMBL" id="GJD60230.1"/>
    </source>
</evidence>
<dbReference type="InterPro" id="IPR010982">
    <property type="entry name" value="Lambda_DNA-bd_dom_sf"/>
</dbReference>
<reference evidence="2" key="2">
    <citation type="submission" date="2021-08" db="EMBL/GenBank/DDBJ databases">
        <authorList>
            <person name="Tani A."/>
            <person name="Ola A."/>
            <person name="Ogura Y."/>
            <person name="Katsura K."/>
            <person name="Hayashi T."/>
        </authorList>
    </citation>
    <scope>NUCLEOTIDE SEQUENCE</scope>
    <source>
        <strain evidence="2">JCM 32048</strain>
    </source>
</reference>
<reference evidence="2" key="1">
    <citation type="journal article" date="2016" name="Front. Microbiol.">
        <title>Genome Sequence of the Piezophilic, Mesophilic Sulfate-Reducing Bacterium Desulfovibrio indicus J2T.</title>
        <authorList>
            <person name="Cao J."/>
            <person name="Maignien L."/>
            <person name="Shao Z."/>
            <person name="Alain K."/>
            <person name="Jebbar M."/>
        </authorList>
    </citation>
    <scope>NUCLEOTIDE SEQUENCE</scope>
    <source>
        <strain evidence="2">JCM 32048</strain>
    </source>
</reference>
<organism evidence="2 3">
    <name type="scientific">Methylobacterium frigidaeris</name>
    <dbReference type="NCBI Taxonomy" id="2038277"/>
    <lineage>
        <taxon>Bacteria</taxon>
        <taxon>Pseudomonadati</taxon>
        <taxon>Pseudomonadota</taxon>
        <taxon>Alphaproteobacteria</taxon>
        <taxon>Hyphomicrobiales</taxon>
        <taxon>Methylobacteriaceae</taxon>
        <taxon>Methylobacterium</taxon>
    </lineage>
</organism>
<keyword evidence="3" id="KW-1185">Reference proteome</keyword>
<dbReference type="GO" id="GO:0003677">
    <property type="term" value="F:DNA binding"/>
    <property type="evidence" value="ECO:0007669"/>
    <property type="project" value="InterPro"/>
</dbReference>
<dbReference type="Gene3D" id="1.10.260.40">
    <property type="entry name" value="lambda repressor-like DNA-binding domains"/>
    <property type="match status" value="1"/>
</dbReference>
<dbReference type="RefSeq" id="WP_238189281.1">
    <property type="nucleotide sequence ID" value="NZ_BPQJ01000001.1"/>
</dbReference>
<dbReference type="Pfam" id="PF01381">
    <property type="entry name" value="HTH_3"/>
    <property type="match status" value="1"/>
</dbReference>
<dbReference type="InterPro" id="IPR001387">
    <property type="entry name" value="Cro/C1-type_HTH"/>
</dbReference>
<proteinExistence type="predicted"/>
<gene>
    <name evidence="2" type="ORF">MPEAHAMD_0366</name>
</gene>
<evidence type="ECO:0000313" key="3">
    <source>
        <dbReference type="Proteomes" id="UP001055286"/>
    </source>
</evidence>
<name>A0AA37H6J0_9HYPH</name>
<sequence>MSSSTRDRAVSERIVQIRKRRRMTQVELADRARLARGAVSGYERGGAIPHDKLARIAAALEVDVGDLAWDAQALSLSRDEADTVRTLRTLPAEGRAYIGRLMADLARREVAR</sequence>